<dbReference type="EMBL" id="JOJR01000010">
    <property type="protein sequence ID" value="RCN51835.1"/>
    <property type="molecule type" value="Genomic_DNA"/>
</dbReference>
<gene>
    <name evidence="1" type="ORF">ANCCAN_01923</name>
</gene>
<name>A0A368H9A7_ANCCA</name>
<accession>A0A368H9A7</accession>
<organism evidence="1 2">
    <name type="scientific">Ancylostoma caninum</name>
    <name type="common">Dog hookworm</name>
    <dbReference type="NCBI Taxonomy" id="29170"/>
    <lineage>
        <taxon>Eukaryota</taxon>
        <taxon>Metazoa</taxon>
        <taxon>Ecdysozoa</taxon>
        <taxon>Nematoda</taxon>
        <taxon>Chromadorea</taxon>
        <taxon>Rhabditida</taxon>
        <taxon>Rhabditina</taxon>
        <taxon>Rhabditomorpha</taxon>
        <taxon>Strongyloidea</taxon>
        <taxon>Ancylostomatidae</taxon>
        <taxon>Ancylostomatinae</taxon>
        <taxon>Ancylostoma</taxon>
    </lineage>
</organism>
<keyword evidence="2" id="KW-1185">Reference proteome</keyword>
<evidence type="ECO:0008006" key="3">
    <source>
        <dbReference type="Google" id="ProtNLM"/>
    </source>
</evidence>
<sequence>MDYEEMDNPLHTKAAIQAINDMRDDSNRINCLVFFSAVKDASNLPQINPKNAQIDKIVAVGLDNADLNVVLPSNGIAVSVPKHFLDSHVNQIVSAIMKKPAPVTTTPKPTTAPPQITPECLVVGDLYNFGKDQDAYDLEADLLDAVGYDVFGVSPGSKLGLWLYGYTKRTSPSSALQKMRSNYTQFKNDLDDMEYIETNDPVTTRSAIQSINELRDNNNRINCLVFLSAAKNAYDLPRINPQHLQLKRIVAVGLDST</sequence>
<reference evidence="1 2" key="1">
    <citation type="submission" date="2014-10" db="EMBL/GenBank/DDBJ databases">
        <title>Draft genome of the hookworm Ancylostoma caninum.</title>
        <authorList>
            <person name="Mitreva M."/>
        </authorList>
    </citation>
    <scope>NUCLEOTIDE SEQUENCE [LARGE SCALE GENOMIC DNA]</scope>
    <source>
        <strain evidence="1 2">Baltimore</strain>
    </source>
</reference>
<comment type="caution">
    <text evidence="1">The sequence shown here is derived from an EMBL/GenBank/DDBJ whole genome shotgun (WGS) entry which is preliminary data.</text>
</comment>
<proteinExistence type="predicted"/>
<dbReference type="AlphaFoldDB" id="A0A368H9A7"/>
<dbReference type="Proteomes" id="UP000252519">
    <property type="component" value="Unassembled WGS sequence"/>
</dbReference>
<evidence type="ECO:0000313" key="2">
    <source>
        <dbReference type="Proteomes" id="UP000252519"/>
    </source>
</evidence>
<evidence type="ECO:0000313" key="1">
    <source>
        <dbReference type="EMBL" id="RCN51835.1"/>
    </source>
</evidence>
<protein>
    <recommendedName>
        <fullName evidence="3">VWFA domain-containing protein</fullName>
    </recommendedName>
</protein>
<dbReference type="OrthoDB" id="5904416at2759"/>